<comment type="caution">
    <text evidence="2">The sequence shown here is derived from an EMBL/GenBank/DDBJ whole genome shotgun (WGS) entry which is preliminary data.</text>
</comment>
<evidence type="ECO:0000313" key="2">
    <source>
        <dbReference type="EMBL" id="GLR25847.1"/>
    </source>
</evidence>
<sequence length="155" mass="17190">MSKFTLQENSLGLLMIVRPDGQQTGPVHPVLAFPLTAPELGLGLVDEHGKEVMWLPDLTKLDPASSTLLKAHLARREYRPQIKAILRVSTFSTPSVWQVKTETGVCEFLLQSEESIRNLGAGRLLLTHGNGMQFVIEDQAALDNRSKQLLARFMA</sequence>
<dbReference type="Pfam" id="PF08909">
    <property type="entry name" value="DUF1854"/>
    <property type="match status" value="1"/>
</dbReference>
<accession>A0ABQ5YTT0</accession>
<evidence type="ECO:0000259" key="1">
    <source>
        <dbReference type="Pfam" id="PF08909"/>
    </source>
</evidence>
<feature type="domain" description="DUF1854" evidence="1">
    <location>
        <begin position="27"/>
        <end position="153"/>
    </location>
</feature>
<reference evidence="3" key="1">
    <citation type="journal article" date="2019" name="Int. J. Syst. Evol. Microbiol.">
        <title>The Global Catalogue of Microorganisms (GCM) 10K type strain sequencing project: providing services to taxonomists for standard genome sequencing and annotation.</title>
        <authorList>
            <consortium name="The Broad Institute Genomics Platform"/>
            <consortium name="The Broad Institute Genome Sequencing Center for Infectious Disease"/>
            <person name="Wu L."/>
            <person name="Ma J."/>
        </authorList>
    </citation>
    <scope>NUCLEOTIDE SEQUENCE [LARGE SCALE GENOMIC DNA]</scope>
    <source>
        <strain evidence="3">NBRC 105857</strain>
    </source>
</reference>
<dbReference type="RefSeq" id="WP_284280288.1">
    <property type="nucleotide sequence ID" value="NZ_BSOJ01000009.1"/>
</dbReference>
<protein>
    <recommendedName>
        <fullName evidence="1">DUF1854 domain-containing protein</fullName>
    </recommendedName>
</protein>
<keyword evidence="3" id="KW-1185">Reference proteome</keyword>
<dbReference type="InterPro" id="IPR015005">
    <property type="entry name" value="DUF1854"/>
</dbReference>
<evidence type="ECO:0000313" key="3">
    <source>
        <dbReference type="Proteomes" id="UP001156664"/>
    </source>
</evidence>
<proteinExistence type="predicted"/>
<dbReference type="Proteomes" id="UP001156664">
    <property type="component" value="Unassembled WGS sequence"/>
</dbReference>
<name>A0ABQ5YTT0_9BURK</name>
<gene>
    <name evidence="2" type="ORF">GCM10007875_09350</name>
</gene>
<organism evidence="2 3">
    <name type="scientific">Limnobacter litoralis</name>
    <dbReference type="NCBI Taxonomy" id="481366"/>
    <lineage>
        <taxon>Bacteria</taxon>
        <taxon>Pseudomonadati</taxon>
        <taxon>Pseudomonadota</taxon>
        <taxon>Betaproteobacteria</taxon>
        <taxon>Burkholderiales</taxon>
        <taxon>Burkholderiaceae</taxon>
        <taxon>Limnobacter</taxon>
    </lineage>
</organism>
<dbReference type="EMBL" id="BSOJ01000009">
    <property type="protein sequence ID" value="GLR25847.1"/>
    <property type="molecule type" value="Genomic_DNA"/>
</dbReference>